<accession>A0A6G4U422</accession>
<proteinExistence type="predicted"/>
<dbReference type="AlphaFoldDB" id="A0A6G4U422"/>
<dbReference type="Proteomes" id="UP000481583">
    <property type="component" value="Unassembled WGS sequence"/>
</dbReference>
<keyword evidence="2" id="KW-1133">Transmembrane helix</keyword>
<evidence type="ECO:0000256" key="1">
    <source>
        <dbReference type="SAM" id="MobiDB-lite"/>
    </source>
</evidence>
<gene>
    <name evidence="3" type="ORF">G5C51_21510</name>
</gene>
<evidence type="ECO:0000313" key="3">
    <source>
        <dbReference type="EMBL" id="NGN66466.1"/>
    </source>
</evidence>
<evidence type="ECO:0000256" key="2">
    <source>
        <dbReference type="SAM" id="Phobius"/>
    </source>
</evidence>
<reference evidence="3 4" key="1">
    <citation type="submission" date="2020-02" db="EMBL/GenBank/DDBJ databases">
        <title>Whole-genome analyses of novel actinobacteria.</title>
        <authorList>
            <person name="Sahin N."/>
        </authorList>
    </citation>
    <scope>NUCLEOTIDE SEQUENCE [LARGE SCALE GENOMIC DNA]</scope>
    <source>
        <strain evidence="3 4">A7024</strain>
    </source>
</reference>
<dbReference type="EMBL" id="JAAKZV010000097">
    <property type="protein sequence ID" value="NGN66466.1"/>
    <property type="molecule type" value="Genomic_DNA"/>
</dbReference>
<feature type="region of interest" description="Disordered" evidence="1">
    <location>
        <begin position="252"/>
        <end position="302"/>
    </location>
</feature>
<feature type="transmembrane region" description="Helical" evidence="2">
    <location>
        <begin position="6"/>
        <end position="23"/>
    </location>
</feature>
<keyword evidence="4" id="KW-1185">Reference proteome</keyword>
<comment type="caution">
    <text evidence="3">The sequence shown here is derived from an EMBL/GenBank/DDBJ whole genome shotgun (WGS) entry which is preliminary data.</text>
</comment>
<sequence>MMWIALYIAFGIVALWLLGEVLLQYKARLRWRLLAFFGFLGVVLGVLQASVPIIGLGVIIFGIGQVKVTLSYRQGYDAGWALRGGPGRPPMRRRPPREEEYEPEPAYGPGPGQGRYDDEFGTDPEPQNPYGELAGYQGYEQQPQAAEQTAEFSPFGTGPQPVYQAEAAGYDQYSGAYDTGNHGTLAGAASYDTGYDTGQYATQGYDTGQYATTGSYDQGYSDPYSGTEYATPTYYDAAPNGYDTNGYGYDTGQYPAQGYDSSYQATPPPPAYDPNAAWVPQQRDDSGQYPVQGTGYEEQYRY</sequence>
<feature type="transmembrane region" description="Helical" evidence="2">
    <location>
        <begin position="35"/>
        <end position="63"/>
    </location>
</feature>
<name>A0A6G4U422_9ACTN</name>
<feature type="region of interest" description="Disordered" evidence="1">
    <location>
        <begin position="84"/>
        <end position="126"/>
    </location>
</feature>
<organism evidence="3 4">
    <name type="scientific">Streptomyces coryli</name>
    <dbReference type="NCBI Taxonomy" id="1128680"/>
    <lineage>
        <taxon>Bacteria</taxon>
        <taxon>Bacillati</taxon>
        <taxon>Actinomycetota</taxon>
        <taxon>Actinomycetes</taxon>
        <taxon>Kitasatosporales</taxon>
        <taxon>Streptomycetaceae</taxon>
        <taxon>Streptomyces</taxon>
    </lineage>
</organism>
<evidence type="ECO:0000313" key="4">
    <source>
        <dbReference type="Proteomes" id="UP000481583"/>
    </source>
</evidence>
<keyword evidence="2" id="KW-0472">Membrane</keyword>
<protein>
    <submittedName>
        <fullName evidence="3">Uncharacterized protein</fullName>
    </submittedName>
</protein>
<keyword evidence="2" id="KW-0812">Transmembrane</keyword>